<evidence type="ECO:0000313" key="1">
    <source>
        <dbReference type="EMBL" id="OKP13285.1"/>
    </source>
</evidence>
<comment type="caution">
    <text evidence="1">The sequence shown here is derived from an EMBL/GenBank/DDBJ whole genome shotgun (WGS) entry which is preliminary data.</text>
</comment>
<sequence length="70" mass="7924">MAACIIKDLQETDVPVIYFFFRQVIEANHKPLVALRDWLCQVLDHSPPLQVKTSEISPRTLIRVGFTGSA</sequence>
<evidence type="ECO:0000313" key="2">
    <source>
        <dbReference type="Proteomes" id="UP000186955"/>
    </source>
</evidence>
<dbReference type="EMBL" id="MNBE01000136">
    <property type="protein sequence ID" value="OKP13285.1"/>
    <property type="molecule type" value="Genomic_DNA"/>
</dbReference>
<dbReference type="STRING" id="1316194.A0A1Q5ULB7"/>
<dbReference type="AlphaFoldDB" id="A0A1Q5ULB7"/>
<accession>A0A1Q5ULB7</accession>
<dbReference type="Proteomes" id="UP000186955">
    <property type="component" value="Unassembled WGS sequence"/>
</dbReference>
<reference evidence="1 2" key="1">
    <citation type="submission" date="2016-10" db="EMBL/GenBank/DDBJ databases">
        <title>Genome sequence of the ascomycete fungus Penicillium subrubescens.</title>
        <authorList>
            <person name="De Vries R.P."/>
            <person name="Peng M."/>
            <person name="Dilokpimol A."/>
            <person name="Hilden K."/>
            <person name="Makela M.R."/>
            <person name="Grigoriev I."/>
            <person name="Riley R."/>
            <person name="Granchi Z."/>
        </authorList>
    </citation>
    <scope>NUCLEOTIDE SEQUENCE [LARGE SCALE GENOMIC DNA]</scope>
    <source>
        <strain evidence="1 2">CBS 132785</strain>
    </source>
</reference>
<name>A0A1Q5ULB7_9EURO</name>
<protein>
    <submittedName>
        <fullName evidence="1">Uncharacterized protein</fullName>
    </submittedName>
</protein>
<keyword evidence="2" id="KW-1185">Reference proteome</keyword>
<proteinExistence type="predicted"/>
<organism evidence="1 2">
    <name type="scientific">Penicillium subrubescens</name>
    <dbReference type="NCBI Taxonomy" id="1316194"/>
    <lineage>
        <taxon>Eukaryota</taxon>
        <taxon>Fungi</taxon>
        <taxon>Dikarya</taxon>
        <taxon>Ascomycota</taxon>
        <taxon>Pezizomycotina</taxon>
        <taxon>Eurotiomycetes</taxon>
        <taxon>Eurotiomycetidae</taxon>
        <taxon>Eurotiales</taxon>
        <taxon>Aspergillaceae</taxon>
        <taxon>Penicillium</taxon>
    </lineage>
</organism>
<gene>
    <name evidence="1" type="ORF">PENSUB_1016</name>
</gene>